<evidence type="ECO:0000313" key="2">
    <source>
        <dbReference type="Proteomes" id="UP000195331"/>
    </source>
</evidence>
<evidence type="ECO:0000313" key="1">
    <source>
        <dbReference type="EMBL" id="ART70015.1"/>
    </source>
</evidence>
<reference evidence="1 2" key="1">
    <citation type="submission" date="2017-04" db="EMBL/GenBank/DDBJ databases">
        <title>Whole Genome Sequence of 1,4-Dioxane Degrading Bacterium Mycobacterium dioxanotrophicus PH-06.</title>
        <authorList>
            <person name="He Y."/>
        </authorList>
    </citation>
    <scope>NUCLEOTIDE SEQUENCE [LARGE SCALE GENOMIC DNA]</scope>
    <source>
        <strain evidence="1 2">PH-06</strain>
    </source>
</reference>
<dbReference type="RefSeq" id="WP_087077502.1">
    <property type="nucleotide sequence ID" value="NZ_CP020809.1"/>
</dbReference>
<dbReference type="OrthoDB" id="4729557at2"/>
<proteinExistence type="predicted"/>
<dbReference type="KEGG" id="mdx:BTO20_16820"/>
<organism evidence="1 2">
    <name type="scientific">Mycobacterium dioxanotrophicus</name>
    <dbReference type="NCBI Taxonomy" id="482462"/>
    <lineage>
        <taxon>Bacteria</taxon>
        <taxon>Bacillati</taxon>
        <taxon>Actinomycetota</taxon>
        <taxon>Actinomycetes</taxon>
        <taxon>Mycobacteriales</taxon>
        <taxon>Mycobacteriaceae</taxon>
        <taxon>Mycobacterium</taxon>
    </lineage>
</organism>
<keyword evidence="2" id="KW-1185">Reference proteome</keyword>
<gene>
    <name evidence="1" type="ORF">BTO20_16820</name>
</gene>
<sequence>MTFSSTGSQNVKSVSCCLLFDPRGGEIHHVHRVVTMEGAPDTSQAELEAETLRVAKNLGLDTKRLQVLHVEANEFAERARYSVDPVKRTLKREALPSRTGVRGATS</sequence>
<dbReference type="Proteomes" id="UP000195331">
    <property type="component" value="Chromosome"/>
</dbReference>
<dbReference type="AlphaFoldDB" id="A0A1Y0C4K7"/>
<protein>
    <submittedName>
        <fullName evidence="1">Uncharacterized protein</fullName>
    </submittedName>
</protein>
<accession>A0A1Y0C4K7</accession>
<dbReference type="EMBL" id="CP020809">
    <property type="protein sequence ID" value="ART70015.1"/>
    <property type="molecule type" value="Genomic_DNA"/>
</dbReference>
<name>A0A1Y0C4K7_9MYCO</name>